<name>A0A0F9EDU1_9ZZZZ</name>
<proteinExistence type="predicted"/>
<evidence type="ECO:0000313" key="1">
    <source>
        <dbReference type="EMBL" id="KKL64391.1"/>
    </source>
</evidence>
<sequence>MAKPDSMLDRLERFDRWLHKRQCIIRNVDAQLQPLILNRAQRAILDRMKCQARDGRPIRLVVLKARKLGVSTFTQALYFFISAHYRNQIAFMLAHQADSTTEIFEIARLMSRRYALIRSQVNRQSLIFDKTSSRYRCQTAGAEGVGAGGTPSLLHRSEIALWRTNKTESDYTSGEAVPFAPDTIIVDESTARGRELFFNRFEAAHDEEHPYEPIFLPWYYDDGCALEGSPIRKYEMDEIALIRRAANEGIELGAQQIRWRRMKLKELGPGIFRQEYPSTPEEAVQGFTDLVLPNLRDCLIDKLPFDYVSVPWDQRVGGIDYGYHDPTVIVTSLYISQILYVIDVYRKVEGLASDHIQGVCEGHMYYCDPAALQARQELKAESRRVGIAARFNTAPRALGRREINYIDAEWEAVRQLVRDGRLKIMRGVHQQIMLEADNLVYDSKSGTPDTRRGEGWGHFDTLDALRYNVMGCVRKVVMDLVPKARRDSRRVSMRRW</sequence>
<comment type="caution">
    <text evidence="1">The sequence shown here is derived from an EMBL/GenBank/DDBJ whole genome shotgun (WGS) entry which is preliminary data.</text>
</comment>
<dbReference type="InterPro" id="IPR027417">
    <property type="entry name" value="P-loop_NTPase"/>
</dbReference>
<accession>A0A0F9EDU1</accession>
<evidence type="ECO:0008006" key="2">
    <source>
        <dbReference type="Google" id="ProtNLM"/>
    </source>
</evidence>
<dbReference type="Gene3D" id="3.40.50.300">
    <property type="entry name" value="P-loop containing nucleotide triphosphate hydrolases"/>
    <property type="match status" value="1"/>
</dbReference>
<gene>
    <name evidence="1" type="ORF">LCGC14_2165500</name>
</gene>
<dbReference type="AlphaFoldDB" id="A0A0F9EDU1"/>
<protein>
    <recommendedName>
        <fullName evidence="2">Terminase large subunit gp17-like C-terminal domain-containing protein</fullName>
    </recommendedName>
</protein>
<reference evidence="1" key="1">
    <citation type="journal article" date="2015" name="Nature">
        <title>Complex archaea that bridge the gap between prokaryotes and eukaryotes.</title>
        <authorList>
            <person name="Spang A."/>
            <person name="Saw J.H."/>
            <person name="Jorgensen S.L."/>
            <person name="Zaremba-Niedzwiedzka K."/>
            <person name="Martijn J."/>
            <person name="Lind A.E."/>
            <person name="van Eijk R."/>
            <person name="Schleper C."/>
            <person name="Guy L."/>
            <person name="Ettema T.J."/>
        </authorList>
    </citation>
    <scope>NUCLEOTIDE SEQUENCE</scope>
</reference>
<dbReference type="Gene3D" id="3.30.420.280">
    <property type="match status" value="1"/>
</dbReference>
<organism evidence="1">
    <name type="scientific">marine sediment metagenome</name>
    <dbReference type="NCBI Taxonomy" id="412755"/>
    <lineage>
        <taxon>unclassified sequences</taxon>
        <taxon>metagenomes</taxon>
        <taxon>ecological metagenomes</taxon>
    </lineage>
</organism>
<dbReference type="EMBL" id="LAZR01027860">
    <property type="protein sequence ID" value="KKL64391.1"/>
    <property type="molecule type" value="Genomic_DNA"/>
</dbReference>